<name>A0A9P4R5E2_9PLEO</name>
<dbReference type="PANTHER" id="PTHR35205">
    <property type="entry name" value="NB-ARC AND TPR DOMAIN PROTEIN"/>
    <property type="match status" value="1"/>
</dbReference>
<dbReference type="GO" id="GO:0043531">
    <property type="term" value="F:ADP binding"/>
    <property type="evidence" value="ECO:0007669"/>
    <property type="project" value="InterPro"/>
</dbReference>
<dbReference type="SUPFAM" id="SSF48452">
    <property type="entry name" value="TPR-like"/>
    <property type="match status" value="1"/>
</dbReference>
<feature type="region of interest" description="Disordered" evidence="1">
    <location>
        <begin position="41"/>
        <end position="68"/>
    </location>
</feature>
<comment type="caution">
    <text evidence="3">The sequence shown here is derived from an EMBL/GenBank/DDBJ whole genome shotgun (WGS) entry which is preliminary data.</text>
</comment>
<dbReference type="PANTHER" id="PTHR35205:SF1">
    <property type="entry name" value="ZU5 DOMAIN-CONTAINING PROTEIN"/>
    <property type="match status" value="1"/>
</dbReference>
<dbReference type="Gene3D" id="1.25.40.10">
    <property type="entry name" value="Tetratricopeptide repeat domain"/>
    <property type="match status" value="1"/>
</dbReference>
<dbReference type="OrthoDB" id="6161812at2759"/>
<accession>A0A9P4R5E2</accession>
<dbReference type="InterPro" id="IPR011990">
    <property type="entry name" value="TPR-like_helical_dom_sf"/>
</dbReference>
<dbReference type="Pfam" id="PF25000">
    <property type="entry name" value="DUF7779"/>
    <property type="match status" value="1"/>
</dbReference>
<evidence type="ECO:0000259" key="2">
    <source>
        <dbReference type="Pfam" id="PF25000"/>
    </source>
</evidence>
<organism evidence="3 4">
    <name type="scientific">Polyplosphaeria fusca</name>
    <dbReference type="NCBI Taxonomy" id="682080"/>
    <lineage>
        <taxon>Eukaryota</taxon>
        <taxon>Fungi</taxon>
        <taxon>Dikarya</taxon>
        <taxon>Ascomycota</taxon>
        <taxon>Pezizomycotina</taxon>
        <taxon>Dothideomycetes</taxon>
        <taxon>Pleosporomycetidae</taxon>
        <taxon>Pleosporales</taxon>
        <taxon>Tetraplosphaeriaceae</taxon>
        <taxon>Polyplosphaeria</taxon>
    </lineage>
</organism>
<dbReference type="AlphaFoldDB" id="A0A9P4R5E2"/>
<dbReference type="EMBL" id="ML996119">
    <property type="protein sequence ID" value="KAF2737092.1"/>
    <property type="molecule type" value="Genomic_DNA"/>
</dbReference>
<protein>
    <recommendedName>
        <fullName evidence="2">DUF7779 domain-containing protein</fullName>
    </recommendedName>
</protein>
<dbReference type="Gene3D" id="3.40.50.300">
    <property type="entry name" value="P-loop containing nucleotide triphosphate hydrolases"/>
    <property type="match status" value="1"/>
</dbReference>
<keyword evidence="4" id="KW-1185">Reference proteome</keyword>
<dbReference type="Proteomes" id="UP000799444">
    <property type="component" value="Unassembled WGS sequence"/>
</dbReference>
<proteinExistence type="predicted"/>
<dbReference type="InterPro" id="IPR056681">
    <property type="entry name" value="DUF7779"/>
</dbReference>
<gene>
    <name evidence="3" type="ORF">EJ04DRAFT_561953</name>
</gene>
<evidence type="ECO:0000313" key="4">
    <source>
        <dbReference type="Proteomes" id="UP000799444"/>
    </source>
</evidence>
<dbReference type="InterPro" id="IPR027417">
    <property type="entry name" value="P-loop_NTPase"/>
</dbReference>
<feature type="compositionally biased region" description="Polar residues" evidence="1">
    <location>
        <begin position="41"/>
        <end position="52"/>
    </location>
</feature>
<feature type="domain" description="DUF7779" evidence="2">
    <location>
        <begin position="375"/>
        <end position="442"/>
    </location>
</feature>
<dbReference type="SUPFAM" id="SSF52540">
    <property type="entry name" value="P-loop containing nucleoside triphosphate hydrolases"/>
    <property type="match status" value="1"/>
</dbReference>
<evidence type="ECO:0000256" key="1">
    <source>
        <dbReference type="SAM" id="MobiDB-lite"/>
    </source>
</evidence>
<reference evidence="3" key="1">
    <citation type="journal article" date="2020" name="Stud. Mycol.">
        <title>101 Dothideomycetes genomes: a test case for predicting lifestyles and emergence of pathogens.</title>
        <authorList>
            <person name="Haridas S."/>
            <person name="Albert R."/>
            <person name="Binder M."/>
            <person name="Bloem J."/>
            <person name="Labutti K."/>
            <person name="Salamov A."/>
            <person name="Andreopoulos B."/>
            <person name="Baker S."/>
            <person name="Barry K."/>
            <person name="Bills G."/>
            <person name="Bluhm B."/>
            <person name="Cannon C."/>
            <person name="Castanera R."/>
            <person name="Culley D."/>
            <person name="Daum C."/>
            <person name="Ezra D."/>
            <person name="Gonzalez J."/>
            <person name="Henrissat B."/>
            <person name="Kuo A."/>
            <person name="Liang C."/>
            <person name="Lipzen A."/>
            <person name="Lutzoni F."/>
            <person name="Magnuson J."/>
            <person name="Mondo S."/>
            <person name="Nolan M."/>
            <person name="Ohm R."/>
            <person name="Pangilinan J."/>
            <person name="Park H.-J."/>
            <person name="Ramirez L."/>
            <person name="Alfaro M."/>
            <person name="Sun H."/>
            <person name="Tritt A."/>
            <person name="Yoshinaga Y."/>
            <person name="Zwiers L.-H."/>
            <person name="Turgeon B."/>
            <person name="Goodwin S."/>
            <person name="Spatafora J."/>
            <person name="Crous P."/>
            <person name="Grigoriev I."/>
        </authorList>
    </citation>
    <scope>NUCLEOTIDE SEQUENCE</scope>
    <source>
        <strain evidence="3">CBS 125425</strain>
    </source>
</reference>
<evidence type="ECO:0000313" key="3">
    <source>
        <dbReference type="EMBL" id="KAF2737092.1"/>
    </source>
</evidence>
<sequence length="779" mass="87962">MNITGLTGPSELPVLPAIELENCNISASPAELQTPIITKTAIDSKSPETTTGDVPCQRADSRPGQWISRTGPQHELKLPCWLLDTSTAVKDFFGRDDTLFALDEMLVVPEGDAVMSELKTVAICGIGGIGLCIIDRIQRPYQLMIPGKTSIASHFVQTRKEKFDAIFWLNADTAGKLDDSFGKIALKLNLQEPSEDRDKLMSRSLVLKWLADPAKSPNLTTLPREKARWLLVFDNVDDFDLMRHFWPPSGPGSVLLTSRDPLVELCAHYSSMEQDKSVKVIHLQPFNDSEGADFLHRLTRRSSMTKDEKAAKDVARRLQGLPLALRQLAGIMARRHLTFNDMFGLYDEEHHHKSIYEAWEHVGNADYQHNIATVWGLEKLESGALMLMNVLSFFDPDHIQEEILKEGAPQVKAKDYPKSGFEYSTSRTGLWKSSLVNLERNLKRDKDDQNISEDPSDITNNTITERVIAADVDPEIDSEAAVAEDILPELSVHRVVQDAARAKMNEQQLKEAFEAVVTLLLICESHLEVSEEILLEIHTSLGCIATEINDPNTCFKHYELLLKMTKEKFVQPKKTEEFDALMVANNEMGIAHMMVGHVYDAYELFEDARHMAQIHSMDRYGSQYEAAMDTLTQAWGHHFTLLTAGGVPSFAPGRIAHAIGNVKDSQGDAEEDKVKDEALDWFQQAYNHYRNTIGLYHHRTADVFHKLAMQYVRVKDPERAYNYINHAIEVFKSRTHYKPELARSMNLKSMILRGESRTEEADEIVEESLVVDMSLGVEY</sequence>